<organism evidence="1 2">
    <name type="scientific">Hydrobacter penzbergensis</name>
    <dbReference type="NCBI Taxonomy" id="1235997"/>
    <lineage>
        <taxon>Bacteria</taxon>
        <taxon>Pseudomonadati</taxon>
        <taxon>Bacteroidota</taxon>
        <taxon>Chitinophagia</taxon>
        <taxon>Chitinophagales</taxon>
        <taxon>Chitinophagaceae</taxon>
        <taxon>Hydrobacter</taxon>
    </lineage>
</organism>
<keyword evidence="2" id="KW-1185">Reference proteome</keyword>
<dbReference type="AlphaFoldDB" id="A0A8X8IEQ8"/>
<dbReference type="EMBL" id="FNNO01000005">
    <property type="protein sequence ID" value="SDW68706.1"/>
    <property type="molecule type" value="Genomic_DNA"/>
</dbReference>
<accession>A0A8X8IEQ8</accession>
<reference evidence="1 2" key="1">
    <citation type="submission" date="2016-10" db="EMBL/GenBank/DDBJ databases">
        <authorList>
            <person name="Varghese N."/>
            <person name="Submissions S."/>
        </authorList>
    </citation>
    <scope>NUCLEOTIDE SEQUENCE [LARGE SCALE GENOMIC DNA]</scope>
    <source>
        <strain evidence="1 2">DSM 25353</strain>
    </source>
</reference>
<protein>
    <submittedName>
        <fullName evidence="1">Uncharacterized protein</fullName>
    </submittedName>
</protein>
<proteinExistence type="predicted"/>
<name>A0A8X8IEQ8_9BACT</name>
<dbReference type="Proteomes" id="UP000198711">
    <property type="component" value="Unassembled WGS sequence"/>
</dbReference>
<gene>
    <name evidence="1" type="ORF">SAMN05444410_1058</name>
</gene>
<evidence type="ECO:0000313" key="2">
    <source>
        <dbReference type="Proteomes" id="UP000198711"/>
    </source>
</evidence>
<sequence>MLSTSINPDDRSKAGQIAALAGFKHKPLTREIIEEVLTDCFNE</sequence>
<comment type="caution">
    <text evidence="1">The sequence shown here is derived from an EMBL/GenBank/DDBJ whole genome shotgun (WGS) entry which is preliminary data.</text>
</comment>
<evidence type="ECO:0000313" key="1">
    <source>
        <dbReference type="EMBL" id="SDW68706.1"/>
    </source>
</evidence>